<gene>
    <name evidence="1" type="ORF">OCBIM_22014626mg</name>
</gene>
<dbReference type="EMBL" id="KQ418159">
    <property type="protein sequence ID" value="KOF88640.1"/>
    <property type="molecule type" value="Genomic_DNA"/>
</dbReference>
<evidence type="ECO:0000313" key="1">
    <source>
        <dbReference type="EMBL" id="KOF88640.1"/>
    </source>
</evidence>
<accession>A0A0L8HIQ0</accession>
<protein>
    <submittedName>
        <fullName evidence="1">Uncharacterized protein</fullName>
    </submittedName>
</protein>
<dbReference type="AlphaFoldDB" id="A0A0L8HIQ0"/>
<organism evidence="1">
    <name type="scientific">Octopus bimaculoides</name>
    <name type="common">California two-spotted octopus</name>
    <dbReference type="NCBI Taxonomy" id="37653"/>
    <lineage>
        <taxon>Eukaryota</taxon>
        <taxon>Metazoa</taxon>
        <taxon>Spiralia</taxon>
        <taxon>Lophotrochozoa</taxon>
        <taxon>Mollusca</taxon>
        <taxon>Cephalopoda</taxon>
        <taxon>Coleoidea</taxon>
        <taxon>Octopodiformes</taxon>
        <taxon>Octopoda</taxon>
        <taxon>Incirrata</taxon>
        <taxon>Octopodidae</taxon>
        <taxon>Octopus</taxon>
    </lineage>
</organism>
<reference evidence="1" key="1">
    <citation type="submission" date="2015-07" db="EMBL/GenBank/DDBJ databases">
        <title>MeaNS - Measles Nucleotide Surveillance Program.</title>
        <authorList>
            <person name="Tran T."/>
            <person name="Druce J."/>
        </authorList>
    </citation>
    <scope>NUCLEOTIDE SEQUENCE</scope>
    <source>
        <strain evidence="1">UCB-OBI-ISO-001</strain>
        <tissue evidence="1">Gonad</tissue>
    </source>
</reference>
<sequence length="63" mass="7365">MGSCTAVRQFLPKYAFEQLNITHWVILNSSTSSFHRYFSFNSMYNNHTALQSLCKHLSCLWFG</sequence>
<name>A0A0L8HIQ0_OCTBM</name>
<proteinExistence type="predicted"/>